<reference evidence="6" key="1">
    <citation type="submission" date="2016-10" db="EMBL/GenBank/DDBJ databases">
        <authorList>
            <person name="Varghese N."/>
            <person name="Submissions S."/>
        </authorList>
    </citation>
    <scope>NUCLEOTIDE SEQUENCE [LARGE SCALE GENOMIC DNA]</scope>
    <source>
        <strain evidence="6">CGMCC 1.6775</strain>
    </source>
</reference>
<evidence type="ECO:0000313" key="6">
    <source>
        <dbReference type="Proteomes" id="UP000199339"/>
    </source>
</evidence>
<dbReference type="NCBIfam" id="TIGR02521">
    <property type="entry name" value="type_IV_pilW"/>
    <property type="match status" value="1"/>
</dbReference>
<feature type="repeat" description="TPR" evidence="3">
    <location>
        <begin position="43"/>
        <end position="76"/>
    </location>
</feature>
<keyword evidence="6" id="KW-1185">Reference proteome</keyword>
<accession>A0A1I4VYR2</accession>
<evidence type="ECO:0000256" key="2">
    <source>
        <dbReference type="ARBA" id="ARBA00022803"/>
    </source>
</evidence>
<evidence type="ECO:0000313" key="5">
    <source>
        <dbReference type="EMBL" id="SFN06290.1"/>
    </source>
</evidence>
<organism evidence="5 6">
    <name type="scientific">Marinobacter pelagius</name>
    <dbReference type="NCBI Taxonomy" id="379482"/>
    <lineage>
        <taxon>Bacteria</taxon>
        <taxon>Pseudomonadati</taxon>
        <taxon>Pseudomonadota</taxon>
        <taxon>Gammaproteobacteria</taxon>
        <taxon>Pseudomonadales</taxon>
        <taxon>Marinobacteraceae</taxon>
        <taxon>Marinobacter</taxon>
    </lineage>
</organism>
<dbReference type="PROSITE" id="PS51257">
    <property type="entry name" value="PROKAR_LIPOPROTEIN"/>
    <property type="match status" value="1"/>
</dbReference>
<dbReference type="Pfam" id="PF13432">
    <property type="entry name" value="TPR_16"/>
    <property type="match status" value="2"/>
</dbReference>
<evidence type="ECO:0000256" key="4">
    <source>
        <dbReference type="SAM" id="SignalP"/>
    </source>
</evidence>
<evidence type="ECO:0000256" key="1">
    <source>
        <dbReference type="ARBA" id="ARBA00022737"/>
    </source>
</evidence>
<protein>
    <submittedName>
        <fullName evidence="5">Type IV pilus assembly protein PilF</fullName>
    </submittedName>
</protein>
<dbReference type="PANTHER" id="PTHR45586:SF1">
    <property type="entry name" value="LIPOPOLYSACCHARIDE ASSEMBLY PROTEIN B"/>
    <property type="match status" value="1"/>
</dbReference>
<dbReference type="InterPro" id="IPR051012">
    <property type="entry name" value="CellSynth/LPSAsmb/PSIAsmb"/>
</dbReference>
<dbReference type="PROSITE" id="PS50005">
    <property type="entry name" value="TPR"/>
    <property type="match status" value="2"/>
</dbReference>
<keyword evidence="4" id="KW-0732">Signal</keyword>
<dbReference type="Proteomes" id="UP000199339">
    <property type="component" value="Unassembled WGS sequence"/>
</dbReference>
<proteinExistence type="predicted"/>
<dbReference type="InterPro" id="IPR011990">
    <property type="entry name" value="TPR-like_helical_dom_sf"/>
</dbReference>
<gene>
    <name evidence="5" type="ORF">SAMN04487961_1998</name>
</gene>
<sequence>MATKPVIRRLFLVALMSLATGLAGCVTTTDSRFSREADRQEAVDNYVKLATAYIGQGNIDRARHHLDRALKLEPDSPKALAAMGLIYNTEGEPELAESSFRKAISADGGYTRARVYYGAFLYSQGRFADARDQFRAASRDTEYEDRGSVFFNLGMAQERLEETDNAVTSYRRAVELSRGDARPLLALSRVLVEQGEYEAASRYYSRLSTAIARNPRMTHSAESLYTGIRIARYFNDRDQEASLAMLLKNEHPESVEYQQYKVLISNDQ</sequence>
<feature type="signal peptide" evidence="4">
    <location>
        <begin position="1"/>
        <end position="19"/>
    </location>
</feature>
<dbReference type="PROSITE" id="PS50293">
    <property type="entry name" value="TPR_REGION"/>
    <property type="match status" value="1"/>
</dbReference>
<feature type="chain" id="PRO_5011647607" evidence="4">
    <location>
        <begin position="20"/>
        <end position="268"/>
    </location>
</feature>
<dbReference type="SMART" id="SM00028">
    <property type="entry name" value="TPR"/>
    <property type="match status" value="4"/>
</dbReference>
<dbReference type="InterPro" id="IPR013360">
    <property type="entry name" value="Pilus_4_PilW"/>
</dbReference>
<dbReference type="AlphaFoldDB" id="A0A1I4VYR2"/>
<dbReference type="Gene3D" id="1.25.40.10">
    <property type="entry name" value="Tetratricopeptide repeat domain"/>
    <property type="match status" value="1"/>
</dbReference>
<dbReference type="EMBL" id="FOUR01000004">
    <property type="protein sequence ID" value="SFN06290.1"/>
    <property type="molecule type" value="Genomic_DNA"/>
</dbReference>
<keyword evidence="2 3" id="KW-0802">TPR repeat</keyword>
<feature type="repeat" description="TPR" evidence="3">
    <location>
        <begin position="147"/>
        <end position="180"/>
    </location>
</feature>
<keyword evidence="1" id="KW-0677">Repeat</keyword>
<dbReference type="InterPro" id="IPR019734">
    <property type="entry name" value="TPR_rpt"/>
</dbReference>
<evidence type="ECO:0000256" key="3">
    <source>
        <dbReference type="PROSITE-ProRule" id="PRU00339"/>
    </source>
</evidence>
<name>A0A1I4VYR2_9GAMM</name>
<dbReference type="SUPFAM" id="SSF48452">
    <property type="entry name" value="TPR-like"/>
    <property type="match status" value="1"/>
</dbReference>
<dbReference type="PANTHER" id="PTHR45586">
    <property type="entry name" value="TPR REPEAT-CONTAINING PROTEIN PA4667"/>
    <property type="match status" value="1"/>
</dbReference>